<sequence length="348" mass="39817">MKSLDAVRVTASSCTPIARKKEISFELMQLVGAVREAEELFDALDNHTDPVRREFVELLTRMRKSENHEFRNTLPPRYHRPRLQLTREELQALAMLRDDLYKSIAAKKVRHIVHAARLRYPTDDTARPSTQLIHLVLAEDEMIDLADCWTSLPVDFSDTLQKVGDIREAATYRQLIQSGVAMVRAVKALTFDARHASLKLRQHTRFSPKELGWAKDCAQRLHACDSAQLADAIFQNAWKSYNEGLPSQHPFGLLLSESDLRSLTKWRDEFMTKFESDLHQLRILCNTPMPEMQVIKPIPRLPGSPLVCTLRFDGTQTTTTVALGGLQFWGEFSLDNYHLPLPFNVIVK</sequence>
<evidence type="ECO:0000313" key="2">
    <source>
        <dbReference type="Proteomes" id="UP001549320"/>
    </source>
</evidence>
<organism evidence="1 2">
    <name type="scientific">Ottowia thiooxydans</name>
    <dbReference type="NCBI Taxonomy" id="219182"/>
    <lineage>
        <taxon>Bacteria</taxon>
        <taxon>Pseudomonadati</taxon>
        <taxon>Pseudomonadota</taxon>
        <taxon>Betaproteobacteria</taxon>
        <taxon>Burkholderiales</taxon>
        <taxon>Comamonadaceae</taxon>
        <taxon>Ottowia</taxon>
    </lineage>
</organism>
<dbReference type="Proteomes" id="UP001549320">
    <property type="component" value="Unassembled WGS sequence"/>
</dbReference>
<reference evidence="1 2" key="1">
    <citation type="submission" date="2024-06" db="EMBL/GenBank/DDBJ databases">
        <title>Sorghum-associated microbial communities from plants grown in Nebraska, USA.</title>
        <authorList>
            <person name="Schachtman D."/>
        </authorList>
    </citation>
    <scope>NUCLEOTIDE SEQUENCE [LARGE SCALE GENOMIC DNA]</scope>
    <source>
        <strain evidence="1 2">2709</strain>
    </source>
</reference>
<gene>
    <name evidence="1" type="ORF">ABIE13_004051</name>
</gene>
<evidence type="ECO:0000313" key="1">
    <source>
        <dbReference type="EMBL" id="MET4578928.1"/>
    </source>
</evidence>
<dbReference type="EMBL" id="JBEPSH010000008">
    <property type="protein sequence ID" value="MET4578928.1"/>
    <property type="molecule type" value="Genomic_DNA"/>
</dbReference>
<protein>
    <submittedName>
        <fullName evidence="1">Uncharacterized protein</fullName>
    </submittedName>
</protein>
<keyword evidence="2" id="KW-1185">Reference proteome</keyword>
<name>A0ABV2QDF0_9BURK</name>
<dbReference type="RefSeq" id="WP_354446595.1">
    <property type="nucleotide sequence ID" value="NZ_JBEPSH010000008.1"/>
</dbReference>
<accession>A0ABV2QDF0</accession>
<proteinExistence type="predicted"/>
<comment type="caution">
    <text evidence="1">The sequence shown here is derived from an EMBL/GenBank/DDBJ whole genome shotgun (WGS) entry which is preliminary data.</text>
</comment>